<gene>
    <name evidence="1" type="ORF">EVJ58_g1438</name>
</gene>
<dbReference type="Proteomes" id="UP000298390">
    <property type="component" value="Unassembled WGS sequence"/>
</dbReference>
<dbReference type="Gene3D" id="3.40.50.2000">
    <property type="entry name" value="Glycogen Phosphorylase B"/>
    <property type="match status" value="1"/>
</dbReference>
<dbReference type="SUPFAM" id="SSF53756">
    <property type="entry name" value="UDP-Glycosyltransferase/glycogen phosphorylase"/>
    <property type="match status" value="1"/>
</dbReference>
<organism evidence="1 2">
    <name type="scientific">Rhodofomes roseus</name>
    <dbReference type="NCBI Taxonomy" id="34475"/>
    <lineage>
        <taxon>Eukaryota</taxon>
        <taxon>Fungi</taxon>
        <taxon>Dikarya</taxon>
        <taxon>Basidiomycota</taxon>
        <taxon>Agaricomycotina</taxon>
        <taxon>Agaricomycetes</taxon>
        <taxon>Polyporales</taxon>
        <taxon>Rhodofomes</taxon>
    </lineage>
</organism>
<reference evidence="1 2" key="1">
    <citation type="submission" date="2019-01" db="EMBL/GenBank/DDBJ databases">
        <title>Genome sequencing of the rare red list fungi Fomitopsis rosea.</title>
        <authorList>
            <person name="Buettner E."/>
            <person name="Kellner H."/>
        </authorList>
    </citation>
    <scope>NUCLEOTIDE SEQUENCE [LARGE SCALE GENOMIC DNA]</scope>
    <source>
        <strain evidence="1 2">DSM 105464</strain>
    </source>
</reference>
<dbReference type="Pfam" id="PF13692">
    <property type="entry name" value="Glyco_trans_1_4"/>
    <property type="match status" value="1"/>
</dbReference>
<dbReference type="AlphaFoldDB" id="A0A4Y9YYQ1"/>
<sequence>MKVLKTLYTGKPVIASRTGGIPLQIIYGKSGFLTEPGDNEAVATHTFDLV</sequence>
<evidence type="ECO:0000313" key="2">
    <source>
        <dbReference type="Proteomes" id="UP000298390"/>
    </source>
</evidence>
<dbReference type="EMBL" id="SEKV01000046">
    <property type="protein sequence ID" value="TFY67736.1"/>
    <property type="molecule type" value="Genomic_DNA"/>
</dbReference>
<evidence type="ECO:0000313" key="1">
    <source>
        <dbReference type="EMBL" id="TFY67736.1"/>
    </source>
</evidence>
<proteinExistence type="predicted"/>
<protein>
    <submittedName>
        <fullName evidence="1">Uncharacterized protein</fullName>
    </submittedName>
</protein>
<dbReference type="STRING" id="34475.A0A4Y9YYQ1"/>
<comment type="caution">
    <text evidence="1">The sequence shown here is derived from an EMBL/GenBank/DDBJ whole genome shotgun (WGS) entry which is preliminary data.</text>
</comment>
<accession>A0A4Y9YYQ1</accession>
<name>A0A4Y9YYQ1_9APHY</name>